<dbReference type="Gramene" id="mRNA:HanXRQr2_Chr08g0330221">
    <property type="protein sequence ID" value="mRNA:HanXRQr2_Chr08g0330221"/>
    <property type="gene ID" value="HanXRQr2_Chr08g0330221"/>
</dbReference>
<comment type="pathway">
    <text evidence="1">Protein modification; protein ubiquitination.</text>
</comment>
<keyword evidence="2" id="KW-0677">Repeat</keyword>
<keyword evidence="6" id="KW-1185">Reference proteome</keyword>
<reference evidence="5" key="1">
    <citation type="journal article" date="2017" name="Nature">
        <title>The sunflower genome provides insights into oil metabolism, flowering and Asterid evolution.</title>
        <authorList>
            <person name="Badouin H."/>
            <person name="Gouzy J."/>
            <person name="Grassa C.J."/>
            <person name="Murat F."/>
            <person name="Staton S.E."/>
            <person name="Cottret L."/>
            <person name="Lelandais-Briere C."/>
            <person name="Owens G.L."/>
            <person name="Carrere S."/>
            <person name="Mayjonade B."/>
            <person name="Legrand L."/>
            <person name="Gill N."/>
            <person name="Kane N.C."/>
            <person name="Bowers J.E."/>
            <person name="Hubner S."/>
            <person name="Bellec A."/>
            <person name="Berard A."/>
            <person name="Berges H."/>
            <person name="Blanchet N."/>
            <person name="Boniface M.C."/>
            <person name="Brunel D."/>
            <person name="Catrice O."/>
            <person name="Chaidir N."/>
            <person name="Claudel C."/>
            <person name="Donnadieu C."/>
            <person name="Faraut T."/>
            <person name="Fievet G."/>
            <person name="Helmstetter N."/>
            <person name="King M."/>
            <person name="Knapp S.J."/>
            <person name="Lai Z."/>
            <person name="Le Paslier M.C."/>
            <person name="Lippi Y."/>
            <person name="Lorenzon L."/>
            <person name="Mandel J.R."/>
            <person name="Marage G."/>
            <person name="Marchand G."/>
            <person name="Marquand E."/>
            <person name="Bret-Mestries E."/>
            <person name="Morien E."/>
            <person name="Nambeesan S."/>
            <person name="Nguyen T."/>
            <person name="Pegot-Espagnet P."/>
            <person name="Pouilly N."/>
            <person name="Raftis F."/>
            <person name="Sallet E."/>
            <person name="Schiex T."/>
            <person name="Thomas J."/>
            <person name="Vandecasteele C."/>
            <person name="Vares D."/>
            <person name="Vear F."/>
            <person name="Vautrin S."/>
            <person name="Crespi M."/>
            <person name="Mangin B."/>
            <person name="Burke J.M."/>
            <person name="Salse J."/>
            <person name="Munos S."/>
            <person name="Vincourt P."/>
            <person name="Rieseberg L.H."/>
            <person name="Langlade N.B."/>
        </authorList>
    </citation>
    <scope>NUCLEOTIDE SEQUENCE</scope>
    <source>
        <tissue evidence="5">Leaves</tissue>
    </source>
</reference>
<feature type="domain" description="BTB" evidence="4">
    <location>
        <begin position="24"/>
        <end position="88"/>
    </location>
</feature>
<dbReference type="SUPFAM" id="SSF54695">
    <property type="entry name" value="POZ domain"/>
    <property type="match status" value="1"/>
</dbReference>
<evidence type="ECO:0000313" key="6">
    <source>
        <dbReference type="Proteomes" id="UP000215914"/>
    </source>
</evidence>
<dbReference type="EMBL" id="MNCJ02000323">
    <property type="protein sequence ID" value="KAF5794628.1"/>
    <property type="molecule type" value="Genomic_DNA"/>
</dbReference>
<organism evidence="5 6">
    <name type="scientific">Helianthus annuus</name>
    <name type="common">Common sunflower</name>
    <dbReference type="NCBI Taxonomy" id="4232"/>
    <lineage>
        <taxon>Eukaryota</taxon>
        <taxon>Viridiplantae</taxon>
        <taxon>Streptophyta</taxon>
        <taxon>Embryophyta</taxon>
        <taxon>Tracheophyta</taxon>
        <taxon>Spermatophyta</taxon>
        <taxon>Magnoliopsida</taxon>
        <taxon>eudicotyledons</taxon>
        <taxon>Gunneridae</taxon>
        <taxon>Pentapetalae</taxon>
        <taxon>asterids</taxon>
        <taxon>campanulids</taxon>
        <taxon>Asterales</taxon>
        <taxon>Asteraceae</taxon>
        <taxon>Asteroideae</taxon>
        <taxon>Heliantheae alliance</taxon>
        <taxon>Heliantheae</taxon>
        <taxon>Helianthus</taxon>
    </lineage>
</organism>
<proteinExistence type="predicted"/>
<dbReference type="InterPro" id="IPR044515">
    <property type="entry name" value="ABTB1"/>
</dbReference>
<sequence length="98" mass="11966">MKQRNKELYCNLSNGGTSPSYFPPDVTFYIHGRPIEAHRVILSARSPYFQKKFETDWRDRKEIRFLREKLSYPAFYSLVHFFYSDRLEKILAWKLLRR</sequence>
<dbReference type="PANTHER" id="PTHR46231:SF1">
    <property type="entry name" value="ANKYRIN REPEAT AND BTB_POZ DOMAIN-CONTAINING PROTEIN 1"/>
    <property type="match status" value="1"/>
</dbReference>
<dbReference type="Proteomes" id="UP000215914">
    <property type="component" value="Unassembled WGS sequence"/>
</dbReference>
<evidence type="ECO:0000313" key="5">
    <source>
        <dbReference type="EMBL" id="KAF5794628.1"/>
    </source>
</evidence>
<gene>
    <name evidence="5" type="ORF">HanXRQr2_Chr08g0330221</name>
</gene>
<reference evidence="5" key="2">
    <citation type="submission" date="2020-06" db="EMBL/GenBank/DDBJ databases">
        <title>Helianthus annuus Genome sequencing and assembly Release 2.</title>
        <authorList>
            <person name="Gouzy J."/>
            <person name="Langlade N."/>
            <person name="Munos S."/>
        </authorList>
    </citation>
    <scope>NUCLEOTIDE SEQUENCE</scope>
    <source>
        <tissue evidence="5">Leaves</tissue>
    </source>
</reference>
<dbReference type="Gene3D" id="3.30.710.10">
    <property type="entry name" value="Potassium Channel Kv1.1, Chain A"/>
    <property type="match status" value="1"/>
</dbReference>
<evidence type="ECO:0000259" key="4">
    <source>
        <dbReference type="PROSITE" id="PS50097"/>
    </source>
</evidence>
<protein>
    <submittedName>
        <fullName evidence="5">Chromatin remodeling &amp; transcription regulator BTB-POZ family</fullName>
    </submittedName>
</protein>
<evidence type="ECO:0000256" key="3">
    <source>
        <dbReference type="ARBA" id="ARBA00023043"/>
    </source>
</evidence>
<evidence type="ECO:0000256" key="2">
    <source>
        <dbReference type="ARBA" id="ARBA00022737"/>
    </source>
</evidence>
<dbReference type="InterPro" id="IPR000210">
    <property type="entry name" value="BTB/POZ_dom"/>
</dbReference>
<dbReference type="Pfam" id="PF00651">
    <property type="entry name" value="BTB"/>
    <property type="match status" value="1"/>
</dbReference>
<dbReference type="PROSITE" id="PS50097">
    <property type="entry name" value="BTB"/>
    <property type="match status" value="1"/>
</dbReference>
<dbReference type="AlphaFoldDB" id="A0A9K3ID27"/>
<comment type="caution">
    <text evidence="5">The sequence shown here is derived from an EMBL/GenBank/DDBJ whole genome shotgun (WGS) entry which is preliminary data.</text>
</comment>
<evidence type="ECO:0000256" key="1">
    <source>
        <dbReference type="ARBA" id="ARBA00004906"/>
    </source>
</evidence>
<name>A0A9K3ID27_HELAN</name>
<accession>A0A9K3ID27</accession>
<dbReference type="InterPro" id="IPR011333">
    <property type="entry name" value="SKP1/BTB/POZ_sf"/>
</dbReference>
<dbReference type="PANTHER" id="PTHR46231">
    <property type="entry name" value="ANKYRIN REPEAT AND BTB/POZ DOMAIN-CONTAINING PROTEIN 1"/>
    <property type="match status" value="1"/>
</dbReference>
<keyword evidence="3" id="KW-0040">ANK repeat</keyword>